<feature type="region of interest" description="Disordered" evidence="1">
    <location>
        <begin position="1"/>
        <end position="20"/>
    </location>
</feature>
<keyword evidence="3" id="KW-1185">Reference proteome</keyword>
<name>A0AAV4VUD0_9ARAC</name>
<dbReference type="AlphaFoldDB" id="A0AAV4VUD0"/>
<gene>
    <name evidence="2" type="ORF">CDAR_27511</name>
</gene>
<evidence type="ECO:0000313" key="2">
    <source>
        <dbReference type="EMBL" id="GIY73871.1"/>
    </source>
</evidence>
<proteinExistence type="predicted"/>
<organism evidence="2 3">
    <name type="scientific">Caerostris darwini</name>
    <dbReference type="NCBI Taxonomy" id="1538125"/>
    <lineage>
        <taxon>Eukaryota</taxon>
        <taxon>Metazoa</taxon>
        <taxon>Ecdysozoa</taxon>
        <taxon>Arthropoda</taxon>
        <taxon>Chelicerata</taxon>
        <taxon>Arachnida</taxon>
        <taxon>Araneae</taxon>
        <taxon>Araneomorphae</taxon>
        <taxon>Entelegynae</taxon>
        <taxon>Araneoidea</taxon>
        <taxon>Araneidae</taxon>
        <taxon>Caerostris</taxon>
    </lineage>
</organism>
<reference evidence="2 3" key="1">
    <citation type="submission" date="2021-06" db="EMBL/GenBank/DDBJ databases">
        <title>Caerostris darwini draft genome.</title>
        <authorList>
            <person name="Kono N."/>
            <person name="Arakawa K."/>
        </authorList>
    </citation>
    <scope>NUCLEOTIDE SEQUENCE [LARGE SCALE GENOMIC DNA]</scope>
</reference>
<comment type="caution">
    <text evidence="2">The sequence shown here is derived from an EMBL/GenBank/DDBJ whole genome shotgun (WGS) entry which is preliminary data.</text>
</comment>
<accession>A0AAV4VUD0</accession>
<evidence type="ECO:0000313" key="3">
    <source>
        <dbReference type="Proteomes" id="UP001054837"/>
    </source>
</evidence>
<sequence>MCPAKDEGLPAPSKSKNSVGTRVAHFLSRTSLLICAVRSTVSCTSASQEERSTPLLHTVNTEGPQKLLLGPRLIVIVASSHFPTQTVLEEK</sequence>
<dbReference type="Proteomes" id="UP001054837">
    <property type="component" value="Unassembled WGS sequence"/>
</dbReference>
<evidence type="ECO:0000256" key="1">
    <source>
        <dbReference type="SAM" id="MobiDB-lite"/>
    </source>
</evidence>
<dbReference type="EMBL" id="BPLQ01013659">
    <property type="protein sequence ID" value="GIY73871.1"/>
    <property type="molecule type" value="Genomic_DNA"/>
</dbReference>
<protein>
    <submittedName>
        <fullName evidence="2">Uncharacterized protein</fullName>
    </submittedName>
</protein>